<dbReference type="CDD" id="cd11327">
    <property type="entry name" value="AmyAc_Glg_debranch_2"/>
    <property type="match status" value="1"/>
</dbReference>
<dbReference type="Gene3D" id="1.50.10.10">
    <property type="match status" value="1"/>
</dbReference>
<dbReference type="EMBL" id="KQ459586">
    <property type="protein sequence ID" value="KPI98071.1"/>
    <property type="molecule type" value="Genomic_DNA"/>
</dbReference>
<evidence type="ECO:0000256" key="2">
    <source>
        <dbReference type="SAM" id="MobiDB-lite"/>
    </source>
</evidence>
<sequence length="1697" mass="187936">MLSCLARFTAFRDRRMLISSNATANKDNRRNNYRINRVHAPNSVVNRSNVTCGQNKGLKAILVVSSVGVVTVLHAAAIRQGGAAARPLCRQPRHTTRAQHASPRGTIRHHANPNVTTRRHTSPRVAAHGTHAYSIAPSMSSRDKSDYARKVHEKAVIEKRQMAVEKRANEARESRESAEAAQEVRVLTLNHGEHQDATLYRFEKGCILQFSPGPSLLGRKVFLYTNYVVNDTLDEKGEQAEFVRNQYYGLEWRMGGEEEENVTGGAGGTGGEALGSGLLLTDTDAYCSLRLARAGCFHYYFVYDSAESRLGPQGSGWFHVAPTLRAGSRVLAPDALMCQTVLAKCLGPLSRWERALRPAKEAGYNLLHFTPIQELGASNSSYSIANQLRLDPRYSGDGAREHTFADVEHLVTKIRNEWNMLSICDVVLNHTANETPWLAEHPEATYNCLNCPHLRPAAMLDAVLARLAADLAPRRLTQLDHLEGVIHILETQRLPEARLHELFTCNVDDIVQQFCCMARNKVPAVMDLALRLYNVYRADCFDEESRLKRCCEELARRLEQLNAAAAEELQDHLRSALNNCLAAMRYYRLQSDGPKIEEVSEKHPLVPRYFTYPCPVGTLSEMEAVIYSEAGRYVMAHNGWVMDADPLQDFAARAANGRVYLRRELIAWGDSVKLRYGEKPEDSAFLWAHMREYVELTAEVFDGLRLDNCHSTPLHVAEYMLDCARNVKPDLYVVAELFTNSDHVDNIFVNRLGITSLIREALSAWDSHEQGRLLHRFGARAVGSFSRAPRRPAAPQVAHAMLLDLTHDNPSPVDKRSVFDMLPSAALVAMACCATGSTRGYDELVPHHIHVVDENRLYSEWGEAGSGAGQGETQGDGPEGTGAGRVHARCGMLAARRALNALHYQLAAEGYDEVYVDQMDADVVPVTRHEPKTRKSVILVAFTAFSAPEPGFGGRYVKPLRFEGQLDEIVLEANIRHVDYRSTGRPFQPPSAFTKHSQYINGLTEYEVSVEQKVPLAQSSVFSSERREGAHTVLEFRALAPGAVVAVRVSPRAHHAAALAALRRAPDLAPALADLALADFNTLLYCCDTEERDRGAGGVYDVPGHGPLVYAGLQGVVSLLEVVGPNDDLGHALCDNLRAGDWLIEYQWRRLEAEPRLAAVCALYREALRPLTELPRFLVPAYFERAMRALYAAVVRGALSRLSPWARGGRVVRELALCGVQLCAAVRSAPLPAVRDQASLSAGLPHFAVGYMRCWGRDTFIALRGLFLLTGRYQEAKAHILSFGACLRHGLIPNLLDGGRNARYNCRDAVWWWLQSIKQYCCEVPGGGALLAEGVARLYPRDDCEPAPPGSADQPLHDVMQEALDVHFQGLVFRERNAGRAIDAHMSDKGFNVQIGIDPETGFPFGGNDANCGTWMDKMGSSEAAGTRGKPATPRDGSAVELVALAYSVASWLAAQHRAARFPYPGVARRHRDGSLTAWTYAQWADRIRRNFERYFWVPAAPGAADLRPDLVHRRAIYKDTHAATRPWADYQLRCNFPVAMAVAPDIFDPKHAWLALDNVERLLLGPLGVKTLDPADWAYRGDYDNSNNSDDPNVAHGFNYHQGPEWVWPIGYYLMARLAFAQENGKYAKTVAATYATLAPLVAELRSSPWRGLPELTNAGGAFCAGSCRTQAWSAATVLEALREAEALRDARTLTD</sequence>
<dbReference type="InterPro" id="IPR008928">
    <property type="entry name" value="6-hairpin_glycosidase_sf"/>
</dbReference>
<feature type="region of interest" description="Disordered" evidence="2">
    <location>
        <begin position="862"/>
        <end position="883"/>
    </location>
</feature>
<dbReference type="STRING" id="66420.A0A194PXK2"/>
<reference evidence="7 8" key="1">
    <citation type="journal article" date="2015" name="Nat. Commun.">
        <title>Outbred genome sequencing and CRISPR/Cas9 gene editing in butterflies.</title>
        <authorList>
            <person name="Li X."/>
            <person name="Fan D."/>
            <person name="Zhang W."/>
            <person name="Liu G."/>
            <person name="Zhang L."/>
            <person name="Zhao L."/>
            <person name="Fang X."/>
            <person name="Chen L."/>
            <person name="Dong Y."/>
            <person name="Chen Y."/>
            <person name="Ding Y."/>
            <person name="Zhao R."/>
            <person name="Feng M."/>
            <person name="Zhu Y."/>
            <person name="Feng Y."/>
            <person name="Jiang X."/>
            <person name="Zhu D."/>
            <person name="Xiang H."/>
            <person name="Feng X."/>
            <person name="Li S."/>
            <person name="Wang J."/>
            <person name="Zhang G."/>
            <person name="Kronforst M.R."/>
            <person name="Wang W."/>
        </authorList>
    </citation>
    <scope>NUCLEOTIDE SEQUENCE [LARGE SCALE GENOMIC DNA]</scope>
    <source>
        <strain evidence="7">Ya'a_city_454_Px</strain>
        <tissue evidence="7">Whole body</tissue>
    </source>
</reference>
<dbReference type="Pfam" id="PF14702">
    <property type="entry name" value="hGDE_central"/>
    <property type="match status" value="1"/>
</dbReference>
<dbReference type="SUPFAM" id="SSF51445">
    <property type="entry name" value="(Trans)glycosidases"/>
    <property type="match status" value="1"/>
</dbReference>
<keyword evidence="1" id="KW-0175">Coiled coil</keyword>
<dbReference type="SUPFAM" id="SSF48208">
    <property type="entry name" value="Six-hairpin glycosidases"/>
    <property type="match status" value="1"/>
</dbReference>
<dbReference type="FunFam" id="3.20.20.80:FF:000108">
    <property type="entry name" value="glycogen debranching enzyme"/>
    <property type="match status" value="1"/>
</dbReference>
<feature type="compositionally biased region" description="Gly residues" evidence="2">
    <location>
        <begin position="864"/>
        <end position="883"/>
    </location>
</feature>
<dbReference type="Proteomes" id="UP000053268">
    <property type="component" value="Unassembled WGS sequence"/>
</dbReference>
<dbReference type="InterPro" id="IPR012341">
    <property type="entry name" value="6hp_glycosidase-like_sf"/>
</dbReference>
<feature type="region of interest" description="Disordered" evidence="2">
    <location>
        <begin position="90"/>
        <end position="125"/>
    </location>
</feature>
<dbReference type="Pfam" id="PF06202">
    <property type="entry name" value="GDE_C"/>
    <property type="match status" value="1"/>
</dbReference>
<dbReference type="InterPro" id="IPR032792">
    <property type="entry name" value="AGL_glucanoTrfase"/>
</dbReference>
<dbReference type="InterPro" id="IPR032788">
    <property type="entry name" value="AGL_central"/>
</dbReference>
<dbReference type="Gene3D" id="3.20.20.80">
    <property type="entry name" value="Glycosidases"/>
    <property type="match status" value="2"/>
</dbReference>
<dbReference type="PANTHER" id="PTHR10569:SF2">
    <property type="entry name" value="GLYCOGEN DEBRANCHING ENZYME"/>
    <property type="match status" value="1"/>
</dbReference>
<dbReference type="Pfam" id="PF14699">
    <property type="entry name" value="hGDE_N"/>
    <property type="match status" value="1"/>
</dbReference>
<evidence type="ECO:0000313" key="7">
    <source>
        <dbReference type="EMBL" id="KPI98071.1"/>
    </source>
</evidence>
<evidence type="ECO:0000259" key="5">
    <source>
        <dbReference type="Pfam" id="PF14701"/>
    </source>
</evidence>
<dbReference type="InterPro" id="IPR029436">
    <property type="entry name" value="AGL_euk_N"/>
</dbReference>
<dbReference type="PANTHER" id="PTHR10569">
    <property type="entry name" value="GLYCOGEN DEBRANCHING ENZYME"/>
    <property type="match status" value="1"/>
</dbReference>
<feature type="domain" description="Eukaryotic glycogen debranching enzyme N-terminal" evidence="4">
    <location>
        <begin position="208"/>
        <end position="326"/>
    </location>
</feature>
<feature type="compositionally biased region" description="Basic residues" evidence="2">
    <location>
        <begin position="106"/>
        <end position="122"/>
    </location>
</feature>
<evidence type="ECO:0000256" key="1">
    <source>
        <dbReference type="SAM" id="Coils"/>
    </source>
</evidence>
<keyword evidence="8" id="KW-1185">Reference proteome</keyword>
<dbReference type="GO" id="GO:0004135">
    <property type="term" value="F:amylo-alpha-1,6-glucosidase activity"/>
    <property type="evidence" value="ECO:0007669"/>
    <property type="project" value="InterPro"/>
</dbReference>
<dbReference type="GO" id="GO:0004134">
    <property type="term" value="F:4-alpha-glucanotransferase activity"/>
    <property type="evidence" value="ECO:0007669"/>
    <property type="project" value="InterPro"/>
</dbReference>
<dbReference type="Pfam" id="PF14701">
    <property type="entry name" value="hDGE_amylase"/>
    <property type="match status" value="2"/>
</dbReference>
<feature type="domain" description="Glycogen debranching enzyme C-terminal" evidence="3">
    <location>
        <begin position="1236"/>
        <end position="1681"/>
    </location>
</feature>
<organism evidence="7 8">
    <name type="scientific">Papilio xuthus</name>
    <name type="common">Asian swallowtail butterfly</name>
    <dbReference type="NCBI Taxonomy" id="66420"/>
    <lineage>
        <taxon>Eukaryota</taxon>
        <taxon>Metazoa</taxon>
        <taxon>Ecdysozoa</taxon>
        <taxon>Arthropoda</taxon>
        <taxon>Hexapoda</taxon>
        <taxon>Insecta</taxon>
        <taxon>Pterygota</taxon>
        <taxon>Neoptera</taxon>
        <taxon>Endopterygota</taxon>
        <taxon>Lepidoptera</taxon>
        <taxon>Glossata</taxon>
        <taxon>Ditrysia</taxon>
        <taxon>Papilionoidea</taxon>
        <taxon>Papilionidae</taxon>
        <taxon>Papilioninae</taxon>
        <taxon>Papilio</taxon>
    </lineage>
</organism>
<gene>
    <name evidence="7" type="ORF">RR46_11192</name>
</gene>
<feature type="domain" description="Glycogen debranching enzyme central" evidence="6">
    <location>
        <begin position="891"/>
        <end position="1151"/>
    </location>
</feature>
<evidence type="ECO:0000259" key="6">
    <source>
        <dbReference type="Pfam" id="PF14702"/>
    </source>
</evidence>
<evidence type="ECO:0000313" key="8">
    <source>
        <dbReference type="Proteomes" id="UP000053268"/>
    </source>
</evidence>
<dbReference type="InterPro" id="IPR032790">
    <property type="entry name" value="GDE_C"/>
</dbReference>
<proteinExistence type="predicted"/>
<feature type="domain" description="Glycogen debranching enzyme glucanotransferase" evidence="5">
    <location>
        <begin position="524"/>
        <end position="732"/>
    </location>
</feature>
<evidence type="ECO:0000259" key="3">
    <source>
        <dbReference type="Pfam" id="PF06202"/>
    </source>
</evidence>
<dbReference type="InterPro" id="IPR010401">
    <property type="entry name" value="AGL/Gdb1"/>
</dbReference>
<protein>
    <submittedName>
        <fullName evidence="7">Glycogen debranching enzyme</fullName>
    </submittedName>
</protein>
<name>A0A194PXK2_PAPXU</name>
<dbReference type="GO" id="GO:0005980">
    <property type="term" value="P:glycogen catabolic process"/>
    <property type="evidence" value="ECO:0007669"/>
    <property type="project" value="InterPro"/>
</dbReference>
<dbReference type="FunFam" id="3.20.20.80:FF:000070">
    <property type="entry name" value="GDB1p Glycogen debranching enzyme"/>
    <property type="match status" value="1"/>
</dbReference>
<feature type="domain" description="Glycogen debranching enzyme glucanotransferase" evidence="5">
    <location>
        <begin position="331"/>
        <end position="516"/>
    </location>
</feature>
<accession>A0A194PXK2</accession>
<evidence type="ECO:0000259" key="4">
    <source>
        <dbReference type="Pfam" id="PF14699"/>
    </source>
</evidence>
<feature type="coiled-coil region" evidence="1">
    <location>
        <begin position="544"/>
        <end position="575"/>
    </location>
</feature>
<dbReference type="InterPro" id="IPR017853">
    <property type="entry name" value="GH"/>
</dbReference>